<dbReference type="AlphaFoldDB" id="A0A7X1E8M2"/>
<name>A0A7X1E8M2_9BACT</name>
<organism evidence="2 3">
    <name type="scientific">Pelagicoccus albus</name>
    <dbReference type="NCBI Taxonomy" id="415222"/>
    <lineage>
        <taxon>Bacteria</taxon>
        <taxon>Pseudomonadati</taxon>
        <taxon>Verrucomicrobiota</taxon>
        <taxon>Opitutia</taxon>
        <taxon>Puniceicoccales</taxon>
        <taxon>Pelagicoccaceae</taxon>
        <taxon>Pelagicoccus</taxon>
    </lineage>
</organism>
<dbReference type="RefSeq" id="WP_185660369.1">
    <property type="nucleotide sequence ID" value="NZ_CAWPOO010000012.1"/>
</dbReference>
<evidence type="ECO:0000313" key="2">
    <source>
        <dbReference type="EMBL" id="MBC2606499.1"/>
    </source>
</evidence>
<feature type="transmembrane region" description="Helical" evidence="1">
    <location>
        <begin position="167"/>
        <end position="188"/>
    </location>
</feature>
<feature type="transmembrane region" description="Helical" evidence="1">
    <location>
        <begin position="5"/>
        <end position="25"/>
    </location>
</feature>
<proteinExistence type="predicted"/>
<evidence type="ECO:0000256" key="1">
    <source>
        <dbReference type="SAM" id="Phobius"/>
    </source>
</evidence>
<reference evidence="2 3" key="1">
    <citation type="submission" date="2020-07" db="EMBL/GenBank/DDBJ databases">
        <authorList>
            <person name="Feng X."/>
        </authorList>
    </citation>
    <scope>NUCLEOTIDE SEQUENCE [LARGE SCALE GENOMIC DNA]</scope>
    <source>
        <strain evidence="2 3">JCM23202</strain>
    </source>
</reference>
<feature type="transmembrane region" description="Helical" evidence="1">
    <location>
        <begin position="118"/>
        <end position="137"/>
    </location>
</feature>
<keyword evidence="1" id="KW-0472">Membrane</keyword>
<keyword evidence="1" id="KW-0812">Transmembrane</keyword>
<accession>A0A7X1E8M2</accession>
<keyword evidence="1" id="KW-1133">Transmembrane helix</keyword>
<keyword evidence="3" id="KW-1185">Reference proteome</keyword>
<dbReference type="EMBL" id="JACHVC010000012">
    <property type="protein sequence ID" value="MBC2606499.1"/>
    <property type="molecule type" value="Genomic_DNA"/>
</dbReference>
<sequence>MSVHLFLRLIALYFVAWIVGPYYLFTVPEGRQLKDRTMSTIIDASAYTDLAKYNKSPFLASDIDHSVKMMPSDHLHALRLRATYMPRYAMIPLFRKTGEIAGPVLGMRPENRAQSYELGLLLMAFLSGAAAIFLLLITKKHPKSAYMAVIVACFFVGESVREYHLTTLFELASIFCIGATMLSANAILKRIGYK</sequence>
<dbReference type="Proteomes" id="UP000526501">
    <property type="component" value="Unassembled WGS sequence"/>
</dbReference>
<gene>
    <name evidence="2" type="ORF">H5P27_10645</name>
</gene>
<protein>
    <submittedName>
        <fullName evidence="2">Uncharacterized protein</fullName>
    </submittedName>
</protein>
<comment type="caution">
    <text evidence="2">The sequence shown here is derived from an EMBL/GenBank/DDBJ whole genome shotgun (WGS) entry which is preliminary data.</text>
</comment>
<evidence type="ECO:0000313" key="3">
    <source>
        <dbReference type="Proteomes" id="UP000526501"/>
    </source>
</evidence>